<dbReference type="EMBL" id="AY689436">
    <property type="protein sequence ID" value="ABI99231.1"/>
    <property type="molecule type" value="Genomic_DNA"/>
</dbReference>
<evidence type="ECO:0000313" key="3">
    <source>
        <dbReference type="Proteomes" id="UP000000866"/>
    </source>
</evidence>
<dbReference type="GeneID" id="3346448"/>
<evidence type="ECO:0000256" key="1">
    <source>
        <dbReference type="SAM" id="MobiDB-lite"/>
    </source>
</evidence>
<dbReference type="GO" id="GO:0016032">
    <property type="term" value="P:viral process"/>
    <property type="evidence" value="ECO:0007669"/>
    <property type="project" value="InterPro"/>
</dbReference>
<dbReference type="OrthoDB" id="13913at10239"/>
<gene>
    <name evidence="2" type="ORF">DpV83gp076</name>
</gene>
<dbReference type="KEGG" id="vg:3346448"/>
<organism evidence="2 3">
    <name type="scientific">Deerpox virus (strain Mule deer/United States/W-848-83/1983)</name>
    <name type="common">DPV</name>
    <dbReference type="NCBI Taxonomy" id="305674"/>
    <lineage>
        <taxon>Viruses</taxon>
        <taxon>Varidnaviria</taxon>
        <taxon>Bamfordvirae</taxon>
        <taxon>Nucleocytoviricota</taxon>
        <taxon>Pokkesviricetes</taxon>
        <taxon>Chitovirales</taxon>
        <taxon>Poxviridae</taxon>
        <taxon>Chordopoxvirinae</taxon>
        <taxon>Cervidpoxvirus</taxon>
        <taxon>Cervidpoxvirus muledeerpox</taxon>
        <taxon>Mule deerpox virus</taxon>
    </lineage>
</organism>
<accession>Q08FS6</accession>
<protein>
    <submittedName>
        <fullName evidence="2">Host range protein</fullName>
    </submittedName>
</protein>
<dbReference type="InterPro" id="IPR004967">
    <property type="entry name" value="Poxvirus_C7/F8A"/>
</dbReference>
<proteinExistence type="predicted"/>
<sequence>MLFYVQRIIIENIYTNNRSRDYNPLFYKMGITHELDILIVSENLSLKNVELLKGDSYGCLINIKVNGQKTFDFMFILRPDWTEVQKVKSIKMLNNGFPVEVKVIKSSLFEVIYQASFTTCFNTTLEIFSDDFKQQFKEKYPVVNINTIKKEYEIVSSGMTCINLDSPICDEDRIKYTKYDYSFIGDSYNEIDYYATDNEEDSDEDFEYDTDIEDDTDDGYSDEEDDN</sequence>
<keyword evidence="3" id="KW-1185">Reference proteome</keyword>
<dbReference type="Proteomes" id="UP000000866">
    <property type="component" value="Segment"/>
</dbReference>
<name>Q08FS6_DPV83</name>
<reference evidence="2 3" key="1">
    <citation type="journal article" date="2005" name="J. Virol.">
        <title>Genome of deerpox virus.</title>
        <authorList>
            <person name="Afonso C.L."/>
            <person name="Delhon G."/>
            <person name="Tulman E.R."/>
            <person name="Lu Z."/>
            <person name="Zsak A."/>
            <person name="Becerra V.M."/>
            <person name="Zsak L."/>
            <person name="Kutish G.F."/>
            <person name="Rock D.L."/>
        </authorList>
    </citation>
    <scope>NUCLEOTIDE SEQUENCE [LARGE SCALE GENOMIC DNA]</scope>
    <source>
        <strain evidence="3">Mule deer/United States/W-848-83/1983</strain>
    </source>
</reference>
<evidence type="ECO:0000313" key="2">
    <source>
        <dbReference type="EMBL" id="ABI99231.1"/>
    </source>
</evidence>
<dbReference type="RefSeq" id="YP_227451.1">
    <property type="nucleotide sequence ID" value="NC_006966.1"/>
</dbReference>
<dbReference type="Pfam" id="PF03287">
    <property type="entry name" value="Pox_C7_F8A"/>
    <property type="match status" value="1"/>
</dbReference>
<organismHost>
    <name type="scientific">Odocoileus hemionus</name>
    <name type="common">Mule deer</name>
    <name type="synonym">Cervus hemionus</name>
    <dbReference type="NCBI Taxonomy" id="9872"/>
</organismHost>
<feature type="region of interest" description="Disordered" evidence="1">
    <location>
        <begin position="197"/>
        <end position="227"/>
    </location>
</feature>